<reference evidence="1" key="2">
    <citation type="submission" date="2025-08" db="UniProtKB">
        <authorList>
            <consortium name="Ensembl"/>
        </authorList>
    </citation>
    <scope>IDENTIFICATION</scope>
</reference>
<dbReference type="AlphaFoldDB" id="A0A8C5HCX0"/>
<dbReference type="Proteomes" id="UP000694680">
    <property type="component" value="Chromosome 11"/>
</dbReference>
<keyword evidence="2" id="KW-1185">Reference proteome</keyword>
<accession>A0A8C5HCX0</accession>
<evidence type="ECO:0000313" key="1">
    <source>
        <dbReference type="Ensembl" id="ENSGWIP00000042942.1"/>
    </source>
</evidence>
<proteinExistence type="predicted"/>
<reference evidence="1" key="1">
    <citation type="submission" date="2020-06" db="EMBL/GenBank/DDBJ databases">
        <authorList>
            <consortium name="Wellcome Sanger Institute Data Sharing"/>
        </authorList>
    </citation>
    <scope>NUCLEOTIDE SEQUENCE [LARGE SCALE GENOMIC DNA]</scope>
</reference>
<evidence type="ECO:0000313" key="2">
    <source>
        <dbReference type="Proteomes" id="UP000694680"/>
    </source>
</evidence>
<name>A0A8C5HCX0_GOUWI</name>
<reference evidence="1" key="3">
    <citation type="submission" date="2025-09" db="UniProtKB">
        <authorList>
            <consortium name="Ensembl"/>
        </authorList>
    </citation>
    <scope>IDENTIFICATION</scope>
</reference>
<organism evidence="1 2">
    <name type="scientific">Gouania willdenowi</name>
    <name type="common">Blunt-snouted clingfish</name>
    <name type="synonym">Lepadogaster willdenowi</name>
    <dbReference type="NCBI Taxonomy" id="441366"/>
    <lineage>
        <taxon>Eukaryota</taxon>
        <taxon>Metazoa</taxon>
        <taxon>Chordata</taxon>
        <taxon>Craniata</taxon>
        <taxon>Vertebrata</taxon>
        <taxon>Euteleostomi</taxon>
        <taxon>Actinopterygii</taxon>
        <taxon>Neopterygii</taxon>
        <taxon>Teleostei</taxon>
        <taxon>Neoteleostei</taxon>
        <taxon>Acanthomorphata</taxon>
        <taxon>Ovalentaria</taxon>
        <taxon>Blenniimorphae</taxon>
        <taxon>Blenniiformes</taxon>
        <taxon>Gobiesocoidei</taxon>
        <taxon>Gobiesocidae</taxon>
        <taxon>Gobiesocinae</taxon>
        <taxon>Gouania</taxon>
    </lineage>
</organism>
<protein>
    <submittedName>
        <fullName evidence="1">Uncharacterized protein</fullName>
    </submittedName>
</protein>
<dbReference type="Ensembl" id="ENSGWIT00000046581.1">
    <property type="protein sequence ID" value="ENSGWIP00000042942.1"/>
    <property type="gene ID" value="ENSGWIG00000021497.1"/>
</dbReference>
<sequence length="65" mass="7624">MNHYSPQVRDSCISKKKKLDRARDKSRINIGVDFQRWRELRDLEGLKTYAELATFLLDSLTLPSV</sequence>